<dbReference type="OrthoDB" id="9776669at2"/>
<evidence type="ECO:0000313" key="3">
    <source>
        <dbReference type="Proteomes" id="UP000199163"/>
    </source>
</evidence>
<dbReference type="SUPFAM" id="SSF53850">
    <property type="entry name" value="Periplasmic binding protein-like II"/>
    <property type="match status" value="1"/>
</dbReference>
<keyword evidence="1" id="KW-0732">Signal</keyword>
<feature type="signal peptide" evidence="1">
    <location>
        <begin position="1"/>
        <end position="21"/>
    </location>
</feature>
<feature type="chain" id="PRO_5011495201" evidence="1">
    <location>
        <begin position="22"/>
        <end position="328"/>
    </location>
</feature>
<dbReference type="PANTHER" id="PTHR42941">
    <property type="entry name" value="SLL1037 PROTEIN"/>
    <property type="match status" value="1"/>
</dbReference>
<dbReference type="PANTHER" id="PTHR42941:SF1">
    <property type="entry name" value="SLL1037 PROTEIN"/>
    <property type="match status" value="1"/>
</dbReference>
<reference evidence="3" key="1">
    <citation type="submission" date="2016-10" db="EMBL/GenBank/DDBJ databases">
        <authorList>
            <person name="Varghese N."/>
            <person name="Submissions S."/>
        </authorList>
    </citation>
    <scope>NUCLEOTIDE SEQUENCE [LARGE SCALE GENOMIC DNA]</scope>
    <source>
        <strain evidence="3">DSM 21632</strain>
    </source>
</reference>
<accession>A0A1G8A9E1</accession>
<sequence length="328" mass="35697">MKRLCLLLLAIFVTALATACAADENASSQEGSNGIVSLYTPGSGGLIYMLSAGVSQLYDRPDTELVTEATSGSSDIMQSLIERYESGTPAFGGLASATVSEVYNGEYDPIDSAHEELRGVSFLGYTTLHIITKEGSGIESLADLKGKKLGASPGAADTDLMMRLLEEQYGLTTNDYEYVPVGYADIQQGLEYGSIDVGVINGGVPAPLVQETESMADITFISVENEKLENFIEDHPYYGMNTIEDGTYESQSENIQTPTLQLMYVTHEGTDEEVVYDFVQTLFDKQEELINIHPTAADINEETILNGIDIPLHGGAETYYQEQRILEE</sequence>
<dbReference type="InterPro" id="IPR011852">
    <property type="entry name" value="TRAP_TAXI"/>
</dbReference>
<keyword evidence="2" id="KW-0675">Receptor</keyword>
<dbReference type="Pfam" id="PF16868">
    <property type="entry name" value="NMT1_3"/>
    <property type="match status" value="1"/>
</dbReference>
<organism evidence="2 3">
    <name type="scientific">Alteribacillus persepolensis</name>
    <dbReference type="NCBI Taxonomy" id="568899"/>
    <lineage>
        <taxon>Bacteria</taxon>
        <taxon>Bacillati</taxon>
        <taxon>Bacillota</taxon>
        <taxon>Bacilli</taxon>
        <taxon>Bacillales</taxon>
        <taxon>Bacillaceae</taxon>
        <taxon>Alteribacillus</taxon>
    </lineage>
</organism>
<dbReference type="Gene3D" id="3.40.190.10">
    <property type="entry name" value="Periplasmic binding protein-like II"/>
    <property type="match status" value="2"/>
</dbReference>
<proteinExistence type="predicted"/>
<dbReference type="STRING" id="568899.SAMN05192534_10274"/>
<dbReference type="EMBL" id="FNDK01000002">
    <property type="protein sequence ID" value="SDH17582.1"/>
    <property type="molecule type" value="Genomic_DNA"/>
</dbReference>
<dbReference type="PROSITE" id="PS51257">
    <property type="entry name" value="PROKAR_LIPOPROTEIN"/>
    <property type="match status" value="1"/>
</dbReference>
<evidence type="ECO:0000256" key="1">
    <source>
        <dbReference type="SAM" id="SignalP"/>
    </source>
</evidence>
<evidence type="ECO:0000313" key="2">
    <source>
        <dbReference type="EMBL" id="SDH17582.1"/>
    </source>
</evidence>
<keyword evidence="3" id="KW-1185">Reference proteome</keyword>
<protein>
    <submittedName>
        <fullName evidence="2">TRAP transporter solute receptor, TAXI family</fullName>
    </submittedName>
</protein>
<dbReference type="NCBIfam" id="TIGR02122">
    <property type="entry name" value="TRAP_TAXI"/>
    <property type="match status" value="1"/>
</dbReference>
<dbReference type="Proteomes" id="UP000199163">
    <property type="component" value="Unassembled WGS sequence"/>
</dbReference>
<name>A0A1G8A9E1_9BACI</name>
<dbReference type="RefSeq" id="WP_091271278.1">
    <property type="nucleotide sequence ID" value="NZ_FNDK01000002.1"/>
</dbReference>
<gene>
    <name evidence="2" type="ORF">SAMN05192534_10274</name>
</gene>
<dbReference type="AlphaFoldDB" id="A0A1G8A9E1"/>